<keyword evidence="14" id="KW-1185">Reference proteome</keyword>
<keyword evidence="9 10" id="KW-0449">Lipoprotein</keyword>
<evidence type="ECO:0000256" key="6">
    <source>
        <dbReference type="ARBA" id="ARBA00022592"/>
    </source>
</evidence>
<accession>A0ABP7VV85</accession>
<comment type="similarity">
    <text evidence="3 10">Belongs to the PstS family.</text>
</comment>
<comment type="function">
    <text evidence="1">Part of the ABC transporter complex PstSACB involved in phosphate import.</text>
</comment>
<comment type="function">
    <text evidence="10">Involved in the system for phosphate transport across the cytoplasmic membrane.</text>
</comment>
<dbReference type="InterPro" id="IPR050811">
    <property type="entry name" value="Phosphate_ABC_transporter"/>
</dbReference>
<dbReference type="CDD" id="cd13653">
    <property type="entry name" value="PBP2_phosphate_like_1"/>
    <property type="match status" value="1"/>
</dbReference>
<dbReference type="PANTHER" id="PTHR30570">
    <property type="entry name" value="PERIPLASMIC PHOSPHATE BINDING COMPONENT OF PHOSPHATE ABC TRANSPORTER"/>
    <property type="match status" value="1"/>
</dbReference>
<dbReference type="PANTHER" id="PTHR30570:SF1">
    <property type="entry name" value="PHOSPHATE-BINDING PROTEIN PSTS"/>
    <property type="match status" value="1"/>
</dbReference>
<evidence type="ECO:0000256" key="10">
    <source>
        <dbReference type="RuleBase" id="RU367119"/>
    </source>
</evidence>
<evidence type="ECO:0000313" key="14">
    <source>
        <dbReference type="Proteomes" id="UP001501734"/>
    </source>
</evidence>
<sequence length="302" mass="31359">MKMKKFILLLLVSLFAAAVLVGCAGDDTEDAGNDSPAEEEVESNDDAGEDDSAEEASATLEGTITMAGSTSVQPLSEVLAGVFMEEHTGVRLEVSGGGSGSGITAAQENTADFGAVSREVREDETGIHTYTIAIDGIGIIVHPDNEVSDITVEDVQKIFAGEITNWSEVGGADENIVVVSREEGSGTRGAFDDIVLGDAALVDTALIQNSSGSVRESVGSEANAIGYVSTGSLNEDVKALSVGGVEPTPENIIAGDYSVARPFNYVANKGESLSELAQAYLDFVLSEEGQAIVEEQGFVRVN</sequence>
<keyword evidence="7 10" id="KW-0732">Signal</keyword>
<dbReference type="PROSITE" id="PS51257">
    <property type="entry name" value="PROKAR_LIPOPROTEIN"/>
    <property type="match status" value="1"/>
</dbReference>
<evidence type="ECO:0000256" key="3">
    <source>
        <dbReference type="ARBA" id="ARBA00008725"/>
    </source>
</evidence>
<comment type="subcellular location">
    <subcellularLocation>
        <location evidence="2 10">Cell membrane</location>
        <topology evidence="2 10">Lipid-anchor</topology>
    </subcellularLocation>
</comment>
<dbReference type="Gene3D" id="3.40.190.10">
    <property type="entry name" value="Periplasmic binding protein-like II"/>
    <property type="match status" value="2"/>
</dbReference>
<evidence type="ECO:0000256" key="5">
    <source>
        <dbReference type="ARBA" id="ARBA00022448"/>
    </source>
</evidence>
<evidence type="ECO:0000256" key="8">
    <source>
        <dbReference type="ARBA" id="ARBA00023139"/>
    </source>
</evidence>
<organism evidence="13 14">
    <name type="scientific">Amphibacillus indicireducens</name>
    <dbReference type="NCBI Taxonomy" id="1076330"/>
    <lineage>
        <taxon>Bacteria</taxon>
        <taxon>Bacillati</taxon>
        <taxon>Bacillota</taxon>
        <taxon>Bacilli</taxon>
        <taxon>Bacillales</taxon>
        <taxon>Bacillaceae</taxon>
        <taxon>Amphibacillus</taxon>
    </lineage>
</organism>
<keyword evidence="5 10" id="KW-0813">Transport</keyword>
<reference evidence="14" key="1">
    <citation type="journal article" date="2019" name="Int. J. Syst. Evol. Microbiol.">
        <title>The Global Catalogue of Microorganisms (GCM) 10K type strain sequencing project: providing services to taxonomists for standard genome sequencing and annotation.</title>
        <authorList>
            <consortium name="The Broad Institute Genomics Platform"/>
            <consortium name="The Broad Institute Genome Sequencing Center for Infectious Disease"/>
            <person name="Wu L."/>
            <person name="Ma J."/>
        </authorList>
    </citation>
    <scope>NUCLEOTIDE SEQUENCE [LARGE SCALE GENOMIC DNA]</scope>
    <source>
        <strain evidence="14">JCM 17250</strain>
    </source>
</reference>
<protein>
    <recommendedName>
        <fullName evidence="10">Phosphate-binding protein</fullName>
    </recommendedName>
</protein>
<feature type="region of interest" description="Disordered" evidence="11">
    <location>
        <begin position="27"/>
        <end position="56"/>
    </location>
</feature>
<evidence type="ECO:0000313" key="13">
    <source>
        <dbReference type="EMBL" id="GAA4074820.1"/>
    </source>
</evidence>
<dbReference type="SUPFAM" id="SSF53850">
    <property type="entry name" value="Periplasmic binding protein-like II"/>
    <property type="match status" value="1"/>
</dbReference>
<keyword evidence="8 10" id="KW-0564">Palmitate</keyword>
<comment type="caution">
    <text evidence="13">The sequence shown here is derived from an EMBL/GenBank/DDBJ whole genome shotgun (WGS) entry which is preliminary data.</text>
</comment>
<keyword evidence="6 10" id="KW-0592">Phosphate transport</keyword>
<feature type="domain" description="PBP" evidence="12">
    <location>
        <begin position="54"/>
        <end position="288"/>
    </location>
</feature>
<name>A0ABP7VV85_9BACI</name>
<keyword evidence="10" id="KW-0472">Membrane</keyword>
<dbReference type="NCBIfam" id="TIGR02136">
    <property type="entry name" value="ptsS_2"/>
    <property type="match status" value="1"/>
</dbReference>
<keyword evidence="10" id="KW-1003">Cell membrane</keyword>
<feature type="chain" id="PRO_5044992950" description="Phosphate-binding protein" evidence="10">
    <location>
        <begin position="25"/>
        <end position="302"/>
    </location>
</feature>
<dbReference type="InterPro" id="IPR024370">
    <property type="entry name" value="PBP_domain"/>
</dbReference>
<evidence type="ECO:0000256" key="7">
    <source>
        <dbReference type="ARBA" id="ARBA00022729"/>
    </source>
</evidence>
<dbReference type="Proteomes" id="UP001501734">
    <property type="component" value="Unassembled WGS sequence"/>
</dbReference>
<proteinExistence type="inferred from homology"/>
<evidence type="ECO:0000256" key="1">
    <source>
        <dbReference type="ARBA" id="ARBA00002841"/>
    </source>
</evidence>
<evidence type="ECO:0000259" key="12">
    <source>
        <dbReference type="Pfam" id="PF12849"/>
    </source>
</evidence>
<evidence type="ECO:0000256" key="2">
    <source>
        <dbReference type="ARBA" id="ARBA00004193"/>
    </source>
</evidence>
<dbReference type="EMBL" id="BAABDL010000112">
    <property type="protein sequence ID" value="GAA4074820.1"/>
    <property type="molecule type" value="Genomic_DNA"/>
</dbReference>
<gene>
    <name evidence="13" type="ORF">GCM10022410_19780</name>
</gene>
<evidence type="ECO:0000256" key="11">
    <source>
        <dbReference type="SAM" id="MobiDB-lite"/>
    </source>
</evidence>
<comment type="subunit">
    <text evidence="4 10">The complex is composed of two ATP-binding proteins (PstB), two transmembrane proteins (PstC and PstA) and a solute-binding protein (PstS).</text>
</comment>
<evidence type="ECO:0000256" key="4">
    <source>
        <dbReference type="ARBA" id="ARBA00011529"/>
    </source>
</evidence>
<feature type="signal peptide" evidence="10">
    <location>
        <begin position="1"/>
        <end position="24"/>
    </location>
</feature>
<evidence type="ECO:0000256" key="9">
    <source>
        <dbReference type="ARBA" id="ARBA00023288"/>
    </source>
</evidence>
<dbReference type="Pfam" id="PF12849">
    <property type="entry name" value="PBP_like_2"/>
    <property type="match status" value="1"/>
</dbReference>
<dbReference type="RefSeq" id="WP_344912726.1">
    <property type="nucleotide sequence ID" value="NZ_BAABDL010000112.1"/>
</dbReference>
<dbReference type="InterPro" id="IPR011862">
    <property type="entry name" value="Phos-bd"/>
</dbReference>
<feature type="compositionally biased region" description="Acidic residues" evidence="11">
    <location>
        <begin position="27"/>
        <end position="54"/>
    </location>
</feature>